<reference evidence="1 2" key="2">
    <citation type="submission" date="2019-01" db="EMBL/GenBank/DDBJ databases">
        <title>Motilimonas pumilus sp. nov., isolated from the gut of sea cucumber (Apostichopus japonicus).</title>
        <authorList>
            <person name="Wang F.-Q."/>
            <person name="Ren L.-H."/>
            <person name="Lin Y.-W."/>
            <person name="Sun G.-H."/>
            <person name="Du Z.-J."/>
            <person name="Zhao J.-X."/>
            <person name="Liu X.-J."/>
            <person name="Liu L.-J."/>
        </authorList>
    </citation>
    <scope>NUCLEOTIDE SEQUENCE [LARGE SCALE GENOMIC DNA]</scope>
    <source>
        <strain evidence="1 2">PLHSC7-2</strain>
    </source>
</reference>
<evidence type="ECO:0000313" key="2">
    <source>
        <dbReference type="Proteomes" id="UP000283255"/>
    </source>
</evidence>
<dbReference type="Proteomes" id="UP000283255">
    <property type="component" value="Unassembled WGS sequence"/>
</dbReference>
<proteinExistence type="predicted"/>
<dbReference type="AlphaFoldDB" id="A0A418Y9B3"/>
<keyword evidence="2" id="KW-1185">Reference proteome</keyword>
<dbReference type="RefSeq" id="WP_119912569.1">
    <property type="nucleotide sequence ID" value="NZ_QZCH01000063.1"/>
</dbReference>
<evidence type="ECO:0000313" key="1">
    <source>
        <dbReference type="EMBL" id="RJG36912.1"/>
    </source>
</evidence>
<comment type="caution">
    <text evidence="1">The sequence shown here is derived from an EMBL/GenBank/DDBJ whole genome shotgun (WGS) entry which is preliminary data.</text>
</comment>
<protein>
    <submittedName>
        <fullName evidence="1">Uncharacterized protein</fullName>
    </submittedName>
</protein>
<gene>
    <name evidence="1" type="ORF">D1Z90_20125</name>
</gene>
<name>A0A418Y9B3_9GAMM</name>
<sequence>MPMVDTKIVLISETGYSPEHDTFLYCLLKQQYELFCVVGKDCELWEEVMDELAVGDGTNTWQITTTSHVDEGVENVVKFAESWPTKVPSGVRVVSI</sequence>
<dbReference type="EMBL" id="QZCH01000063">
    <property type="protein sequence ID" value="RJG36912.1"/>
    <property type="molecule type" value="Genomic_DNA"/>
</dbReference>
<organism evidence="1 2">
    <name type="scientific">Motilimonas pumila</name>
    <dbReference type="NCBI Taxonomy" id="2303987"/>
    <lineage>
        <taxon>Bacteria</taxon>
        <taxon>Pseudomonadati</taxon>
        <taxon>Pseudomonadota</taxon>
        <taxon>Gammaproteobacteria</taxon>
        <taxon>Alteromonadales</taxon>
        <taxon>Alteromonadales genera incertae sedis</taxon>
        <taxon>Motilimonas</taxon>
    </lineage>
</organism>
<dbReference type="OrthoDB" id="6401694at2"/>
<reference evidence="1 2" key="1">
    <citation type="submission" date="2018-09" db="EMBL/GenBank/DDBJ databases">
        <authorList>
            <person name="Wang F."/>
        </authorList>
    </citation>
    <scope>NUCLEOTIDE SEQUENCE [LARGE SCALE GENOMIC DNA]</scope>
    <source>
        <strain evidence="1 2">PLHSC7-2</strain>
    </source>
</reference>
<accession>A0A418Y9B3</accession>